<dbReference type="EMBL" id="NHTK01005857">
    <property type="protein sequence ID" value="PPQ72685.1"/>
    <property type="molecule type" value="Genomic_DNA"/>
</dbReference>
<dbReference type="InParanoid" id="A0A409W2G3"/>
<evidence type="ECO:0000259" key="1">
    <source>
        <dbReference type="Pfam" id="PF14200"/>
    </source>
</evidence>
<keyword evidence="3" id="KW-1185">Reference proteome</keyword>
<evidence type="ECO:0000313" key="3">
    <source>
        <dbReference type="Proteomes" id="UP000284842"/>
    </source>
</evidence>
<organism evidence="2 3">
    <name type="scientific">Panaeolus cyanescens</name>
    <dbReference type="NCBI Taxonomy" id="181874"/>
    <lineage>
        <taxon>Eukaryota</taxon>
        <taxon>Fungi</taxon>
        <taxon>Dikarya</taxon>
        <taxon>Basidiomycota</taxon>
        <taxon>Agaricomycotina</taxon>
        <taxon>Agaricomycetes</taxon>
        <taxon>Agaricomycetidae</taxon>
        <taxon>Agaricales</taxon>
        <taxon>Agaricineae</taxon>
        <taxon>Galeropsidaceae</taxon>
        <taxon>Panaeolus</taxon>
    </lineage>
</organism>
<feature type="domain" description="Ricin B lectin" evidence="1">
    <location>
        <begin position="8"/>
        <end position="75"/>
    </location>
</feature>
<accession>A0A409W2G3</accession>
<proteinExistence type="predicted"/>
<dbReference type="CDD" id="cd23422">
    <property type="entry name" value="beta-trefoil_Ricin_MPL_CNL"/>
    <property type="match status" value="2"/>
</dbReference>
<comment type="caution">
    <text evidence="2">The sequence shown here is derived from an EMBL/GenBank/DDBJ whole genome shotgun (WGS) entry which is preliminary data.</text>
</comment>
<sequence length="269" mass="30592">MAHNVRSDTKYFIRNVKGGTVIDLSGADNESIIGYPLNGGSNQKWETEQVDGGWYIRNHKDGRFLALNGTPRDGLSVVVRDEPFLWHIWGDEEVENGVRICVPDTRMNIDLTDYGSEKPGTPIAIWGRWNANNQSGNKYFIRNVKGGTVVDLSGEDNQSIIGYPRNDGENQQWEVEEVDGGWYIKNVQDGRYLALPEEPRDDLTVVVSEEPYIWHLWGDEEIEGGVRICVPNTQQNLDLTNYGSEEPGTRVAIWGRWQANNQIWYFDEA</sequence>
<gene>
    <name evidence="2" type="ORF">CVT24_012663</name>
</gene>
<name>A0A409W2G3_9AGAR</name>
<dbReference type="SUPFAM" id="SSF50370">
    <property type="entry name" value="Ricin B-like lectins"/>
    <property type="match status" value="2"/>
</dbReference>
<dbReference type="Proteomes" id="UP000284842">
    <property type="component" value="Unassembled WGS sequence"/>
</dbReference>
<dbReference type="AlphaFoldDB" id="A0A409W2G3"/>
<feature type="domain" description="Ricin B lectin" evidence="1">
    <location>
        <begin position="128"/>
        <end position="204"/>
    </location>
</feature>
<dbReference type="InterPro" id="IPR000772">
    <property type="entry name" value="Ricin_B_lectin"/>
</dbReference>
<dbReference type="InterPro" id="IPR035992">
    <property type="entry name" value="Ricin_B-like_lectins"/>
</dbReference>
<dbReference type="Pfam" id="PF14200">
    <property type="entry name" value="RicinB_lectin_2"/>
    <property type="match status" value="2"/>
</dbReference>
<dbReference type="Gene3D" id="2.80.10.50">
    <property type="match status" value="2"/>
</dbReference>
<reference evidence="2 3" key="1">
    <citation type="journal article" date="2018" name="Evol. Lett.">
        <title>Horizontal gene cluster transfer increased hallucinogenic mushroom diversity.</title>
        <authorList>
            <person name="Reynolds H.T."/>
            <person name="Vijayakumar V."/>
            <person name="Gluck-Thaler E."/>
            <person name="Korotkin H.B."/>
            <person name="Matheny P.B."/>
            <person name="Slot J.C."/>
        </authorList>
    </citation>
    <scope>NUCLEOTIDE SEQUENCE [LARGE SCALE GENOMIC DNA]</scope>
    <source>
        <strain evidence="2 3">2629</strain>
    </source>
</reference>
<evidence type="ECO:0000313" key="2">
    <source>
        <dbReference type="EMBL" id="PPQ72685.1"/>
    </source>
</evidence>
<dbReference type="STRING" id="181874.A0A409W2G3"/>
<protein>
    <recommendedName>
        <fullName evidence="1">Ricin B lectin domain-containing protein</fullName>
    </recommendedName>
</protein>
<dbReference type="OrthoDB" id="2131701at2759"/>